<dbReference type="PANTHER" id="PTHR43266">
    <property type="entry name" value="MACROLIDE-EFFLUX PROTEIN"/>
    <property type="match status" value="1"/>
</dbReference>
<dbReference type="PRINTS" id="PR01988">
    <property type="entry name" value="EXPORTERBACE"/>
</dbReference>
<keyword evidence="3" id="KW-1003">Cell membrane</keyword>
<reference evidence="9 10" key="1">
    <citation type="submission" date="2021-01" db="EMBL/GenBank/DDBJ databases">
        <title>Genomic Encyclopedia of Type Strains, Phase IV (KMG-IV): sequencing the most valuable type-strain genomes for metagenomic binning, comparative biology and taxonomic classification.</title>
        <authorList>
            <person name="Goeker M."/>
        </authorList>
    </citation>
    <scope>NUCLEOTIDE SEQUENCE [LARGE SCALE GENOMIC DNA]</scope>
    <source>
        <strain evidence="9 10">DSM 28236</strain>
    </source>
</reference>
<feature type="transmembrane region" description="Helical" evidence="7">
    <location>
        <begin position="61"/>
        <end position="84"/>
    </location>
</feature>
<feature type="transmembrane region" description="Helical" evidence="7">
    <location>
        <begin position="185"/>
        <end position="204"/>
    </location>
</feature>
<proteinExistence type="predicted"/>
<keyword evidence="5 7" id="KW-1133">Transmembrane helix</keyword>
<dbReference type="PROSITE" id="PS50850">
    <property type="entry name" value="MFS"/>
    <property type="match status" value="1"/>
</dbReference>
<dbReference type="CDD" id="cd06173">
    <property type="entry name" value="MFS_MefA_like"/>
    <property type="match status" value="1"/>
</dbReference>
<name>A0ABS2PVM4_9BACL</name>
<feature type="transmembrane region" description="Helical" evidence="7">
    <location>
        <begin position="388"/>
        <end position="412"/>
    </location>
</feature>
<keyword evidence="4 7" id="KW-0812">Transmembrane</keyword>
<dbReference type="Pfam" id="PF07690">
    <property type="entry name" value="MFS_1"/>
    <property type="match status" value="1"/>
</dbReference>
<feature type="transmembrane region" description="Helical" evidence="7">
    <location>
        <begin position="329"/>
        <end position="347"/>
    </location>
</feature>
<feature type="transmembrane region" description="Helical" evidence="7">
    <location>
        <begin position="359"/>
        <end position="382"/>
    </location>
</feature>
<keyword evidence="10" id="KW-1185">Reference proteome</keyword>
<evidence type="ECO:0000256" key="1">
    <source>
        <dbReference type="ARBA" id="ARBA00004651"/>
    </source>
</evidence>
<evidence type="ECO:0000256" key="4">
    <source>
        <dbReference type="ARBA" id="ARBA00022692"/>
    </source>
</evidence>
<evidence type="ECO:0000256" key="7">
    <source>
        <dbReference type="SAM" id="Phobius"/>
    </source>
</evidence>
<dbReference type="Gene3D" id="1.20.1250.20">
    <property type="entry name" value="MFS general substrate transporter like domains"/>
    <property type="match status" value="1"/>
</dbReference>
<keyword evidence="6 7" id="KW-0472">Membrane</keyword>
<comment type="caution">
    <text evidence="9">The sequence shown here is derived from an EMBL/GenBank/DDBJ whole genome shotgun (WGS) entry which is preliminary data.</text>
</comment>
<feature type="transmembrane region" description="Helical" evidence="7">
    <location>
        <begin position="29"/>
        <end position="55"/>
    </location>
</feature>
<dbReference type="EMBL" id="JAFBER010000001">
    <property type="protein sequence ID" value="MBM7644113.1"/>
    <property type="molecule type" value="Genomic_DNA"/>
</dbReference>
<evidence type="ECO:0000256" key="2">
    <source>
        <dbReference type="ARBA" id="ARBA00022448"/>
    </source>
</evidence>
<evidence type="ECO:0000313" key="9">
    <source>
        <dbReference type="EMBL" id="MBM7644113.1"/>
    </source>
</evidence>
<feature type="transmembrane region" description="Helical" evidence="7">
    <location>
        <begin position="274"/>
        <end position="293"/>
    </location>
</feature>
<gene>
    <name evidence="9" type="ORF">JOD45_000304</name>
</gene>
<evidence type="ECO:0000259" key="8">
    <source>
        <dbReference type="PROSITE" id="PS50850"/>
    </source>
</evidence>
<evidence type="ECO:0000256" key="5">
    <source>
        <dbReference type="ARBA" id="ARBA00022989"/>
    </source>
</evidence>
<comment type="subcellular location">
    <subcellularLocation>
        <location evidence="1">Cell membrane</location>
        <topology evidence="1">Multi-pass membrane protein</topology>
    </subcellularLocation>
</comment>
<accession>A0ABS2PVM4</accession>
<dbReference type="InterPro" id="IPR011701">
    <property type="entry name" value="MFS"/>
</dbReference>
<keyword evidence="2" id="KW-0813">Transport</keyword>
<evidence type="ECO:0000256" key="6">
    <source>
        <dbReference type="ARBA" id="ARBA00023136"/>
    </source>
</evidence>
<dbReference type="Proteomes" id="UP000808914">
    <property type="component" value="Unassembled WGS sequence"/>
</dbReference>
<dbReference type="PANTHER" id="PTHR43266:SF2">
    <property type="entry name" value="MAJOR FACILITATOR SUPERFAMILY (MFS) PROFILE DOMAIN-CONTAINING PROTEIN"/>
    <property type="match status" value="1"/>
</dbReference>
<sequence>MQSEIQRERRPHYMKTFISPITQSRDFTFLWLGQLLSVFGSSVTLVILPIIVYSLTGSTVIMGTVMALYMLPNVLVLAFSGIIVDRLNRVKVMMFTDIVRFIIMIAAMVLILTGALTIQILFLFVAVYGLMDGVFQPAYSALRAKVFVPKIRNAANALTQISNQGARLIGPAVGGLIVSTASSGIGFGLDALTYLFSFGCLIFLRHITMNRPETSAAPFHLKKDFTEGISVLKKHPWLWITILAFSFINICYGGATAVLVPWLLNVHYQFKPSAYGLAMTFSGIGAMAAALIFGSKDRWHHRGMIAYSGVLLSGLMLFSMAFISWKPFLVFIMAVEGFGIMFFGLIWETSLQELVPEEAFGRVASLDFLGSFALMPVGYLVIGWSADWLGQISAMILLSVLIILTVIAVLTVPSIRRFD</sequence>
<dbReference type="RefSeq" id="WP_338056006.1">
    <property type="nucleotide sequence ID" value="NZ_JAFBER010000001.1"/>
</dbReference>
<dbReference type="SUPFAM" id="SSF103473">
    <property type="entry name" value="MFS general substrate transporter"/>
    <property type="match status" value="1"/>
</dbReference>
<evidence type="ECO:0000313" key="10">
    <source>
        <dbReference type="Proteomes" id="UP000808914"/>
    </source>
</evidence>
<dbReference type="InterPro" id="IPR022324">
    <property type="entry name" value="Bacilysin_exporter_BacE_put"/>
</dbReference>
<evidence type="ECO:0000256" key="3">
    <source>
        <dbReference type="ARBA" id="ARBA00022475"/>
    </source>
</evidence>
<protein>
    <submittedName>
        <fullName evidence="9">MFS family permease</fullName>
    </submittedName>
</protein>
<feature type="transmembrane region" description="Helical" evidence="7">
    <location>
        <begin position="105"/>
        <end position="131"/>
    </location>
</feature>
<feature type="transmembrane region" description="Helical" evidence="7">
    <location>
        <begin position="237"/>
        <end position="262"/>
    </location>
</feature>
<feature type="transmembrane region" description="Helical" evidence="7">
    <location>
        <begin position="305"/>
        <end position="323"/>
    </location>
</feature>
<organism evidence="9 10">
    <name type="scientific">Scopulibacillus daqui</name>
    <dbReference type="NCBI Taxonomy" id="1469162"/>
    <lineage>
        <taxon>Bacteria</taxon>
        <taxon>Bacillati</taxon>
        <taxon>Bacillota</taxon>
        <taxon>Bacilli</taxon>
        <taxon>Bacillales</taxon>
        <taxon>Sporolactobacillaceae</taxon>
        <taxon>Scopulibacillus</taxon>
    </lineage>
</organism>
<dbReference type="InterPro" id="IPR020846">
    <property type="entry name" value="MFS_dom"/>
</dbReference>
<feature type="domain" description="Major facilitator superfamily (MFS) profile" evidence="8">
    <location>
        <begin position="26"/>
        <end position="417"/>
    </location>
</feature>
<dbReference type="InterPro" id="IPR036259">
    <property type="entry name" value="MFS_trans_sf"/>
</dbReference>